<dbReference type="RefSeq" id="WP_160801608.1">
    <property type="nucleotide sequence ID" value="NZ_WUUL01000006.1"/>
</dbReference>
<evidence type="ECO:0000313" key="2">
    <source>
        <dbReference type="Proteomes" id="UP000430692"/>
    </source>
</evidence>
<dbReference type="PANTHER" id="PTHR42866">
    <property type="entry name" value="3-DEOXY-MANNO-OCTULOSONATE CYTIDYLYLTRANSFERASE"/>
    <property type="match status" value="1"/>
</dbReference>
<reference evidence="1 2" key="1">
    <citation type="submission" date="2019-12" db="EMBL/GenBank/DDBJ databases">
        <title>Whole-genome analyses of novel actinobacteria.</title>
        <authorList>
            <person name="Sahin N."/>
            <person name="Saygin H."/>
        </authorList>
    </citation>
    <scope>NUCLEOTIDE SEQUENCE [LARGE SCALE GENOMIC DNA]</scope>
    <source>
        <strain evidence="1 2">KC615</strain>
    </source>
</reference>
<dbReference type="Pfam" id="PF02348">
    <property type="entry name" value="CTP_transf_3"/>
    <property type="match status" value="1"/>
</dbReference>
<gene>
    <name evidence="1" type="ORF">GSM42_11120</name>
</gene>
<dbReference type="Gene3D" id="3.90.550.10">
    <property type="entry name" value="Spore Coat Polysaccharide Biosynthesis Protein SpsA, Chain A"/>
    <property type="match status" value="1"/>
</dbReference>
<dbReference type="PANTHER" id="PTHR42866:SF1">
    <property type="entry name" value="SPORE COAT POLYSACCHARIDE BIOSYNTHESIS PROTEIN SPSF"/>
    <property type="match status" value="1"/>
</dbReference>
<evidence type="ECO:0000313" key="1">
    <source>
        <dbReference type="EMBL" id="MXQ54255.1"/>
    </source>
</evidence>
<keyword evidence="2" id="KW-1185">Reference proteome</keyword>
<dbReference type="EMBL" id="WUUL01000006">
    <property type="protein sequence ID" value="MXQ54255.1"/>
    <property type="molecule type" value="Genomic_DNA"/>
</dbReference>
<sequence>MKIVAIIQARMGSTRLPGKILKEVLGRPLLEYQIERVRKSRFIHQIVIATTNKESEQPIIDLCNRLSVAYHRGSEQDVLLRYWEAAMRYKATVVVRLTSDCPLIDPKIIDASITKYLSKINLYDYVSNTIERTFPRGLDVEVMSMKALDQANREARNIVHREHVTPYIYLHPDKFTLGSVKNPLDVSSYRLTVDTKEDFQLIKRLIHYFSDKKIESVTFEDIICLLQKKPEWNLINSHIEQKKLEDII</sequence>
<dbReference type="InterPro" id="IPR003329">
    <property type="entry name" value="Cytidylyl_trans"/>
</dbReference>
<dbReference type="InterPro" id="IPR029044">
    <property type="entry name" value="Nucleotide-diphossugar_trans"/>
</dbReference>
<proteinExistence type="predicted"/>
<dbReference type="GO" id="GO:0005829">
    <property type="term" value="C:cytosol"/>
    <property type="evidence" value="ECO:0007669"/>
    <property type="project" value="TreeGrafter"/>
</dbReference>
<dbReference type="SUPFAM" id="SSF53448">
    <property type="entry name" value="Nucleotide-diphospho-sugar transferases"/>
    <property type="match status" value="1"/>
</dbReference>
<dbReference type="Proteomes" id="UP000430692">
    <property type="component" value="Unassembled WGS sequence"/>
</dbReference>
<dbReference type="CDD" id="cd02518">
    <property type="entry name" value="GT2_SpsF"/>
    <property type="match status" value="1"/>
</dbReference>
<dbReference type="GO" id="GO:0016740">
    <property type="term" value="F:transferase activity"/>
    <property type="evidence" value="ECO:0007669"/>
    <property type="project" value="UniProtKB-KW"/>
</dbReference>
<accession>A0A6I4VVW4</accession>
<organism evidence="1 2">
    <name type="scientific">Shimazuella alba</name>
    <dbReference type="NCBI Taxonomy" id="2690964"/>
    <lineage>
        <taxon>Bacteria</taxon>
        <taxon>Bacillati</taxon>
        <taxon>Bacillota</taxon>
        <taxon>Bacilli</taxon>
        <taxon>Bacillales</taxon>
        <taxon>Thermoactinomycetaceae</taxon>
        <taxon>Shimazuella</taxon>
    </lineage>
</organism>
<dbReference type="AlphaFoldDB" id="A0A6I4VVW4"/>
<keyword evidence="1" id="KW-0808">Transferase</keyword>
<name>A0A6I4VVW4_9BACL</name>
<protein>
    <submittedName>
        <fullName evidence="1">NTP transferase domain-containing protein</fullName>
    </submittedName>
</protein>
<comment type="caution">
    <text evidence="1">The sequence shown here is derived from an EMBL/GenBank/DDBJ whole genome shotgun (WGS) entry which is preliminary data.</text>
</comment>